<dbReference type="EC" id="2.7.13.3" evidence="2"/>
<dbReference type="InterPro" id="IPR004358">
    <property type="entry name" value="Sig_transdc_His_kin-like_C"/>
</dbReference>
<dbReference type="InterPro" id="IPR036890">
    <property type="entry name" value="HATPase_C_sf"/>
</dbReference>
<keyword evidence="4" id="KW-0418">Kinase</keyword>
<evidence type="ECO:0000313" key="4">
    <source>
        <dbReference type="EMBL" id="TCN67551.1"/>
    </source>
</evidence>
<proteinExistence type="predicted"/>
<feature type="domain" description="Histidine kinase" evidence="3">
    <location>
        <begin position="1"/>
        <end position="106"/>
    </location>
</feature>
<dbReference type="InterPro" id="IPR003594">
    <property type="entry name" value="HATPase_dom"/>
</dbReference>
<dbReference type="Pfam" id="PF02518">
    <property type="entry name" value="HATPase_c"/>
    <property type="match status" value="1"/>
</dbReference>
<keyword evidence="4" id="KW-0808">Transferase</keyword>
<dbReference type="RefSeq" id="WP_131839192.1">
    <property type="nucleotide sequence ID" value="NZ_SLWB01000007.1"/>
</dbReference>
<keyword evidence="5" id="KW-1185">Reference proteome</keyword>
<dbReference type="Gene3D" id="3.30.565.10">
    <property type="entry name" value="Histidine kinase-like ATPase, C-terminal domain"/>
    <property type="match status" value="1"/>
</dbReference>
<evidence type="ECO:0000259" key="3">
    <source>
        <dbReference type="PROSITE" id="PS50109"/>
    </source>
</evidence>
<evidence type="ECO:0000256" key="1">
    <source>
        <dbReference type="ARBA" id="ARBA00000085"/>
    </source>
</evidence>
<comment type="catalytic activity">
    <reaction evidence="1">
        <text>ATP + protein L-histidine = ADP + protein N-phospho-L-histidine.</text>
        <dbReference type="EC" id="2.7.13.3"/>
    </reaction>
</comment>
<dbReference type="PRINTS" id="PR00344">
    <property type="entry name" value="BCTRLSENSOR"/>
</dbReference>
<comment type="caution">
    <text evidence="4">The sequence shown here is derived from an EMBL/GenBank/DDBJ whole genome shotgun (WGS) entry which is preliminary data.</text>
</comment>
<dbReference type="EMBL" id="SLWB01000007">
    <property type="protein sequence ID" value="TCN67551.1"/>
    <property type="molecule type" value="Genomic_DNA"/>
</dbReference>
<organism evidence="4 5">
    <name type="scientific">Acetobacteroides hydrogenigenes</name>
    <dbReference type="NCBI Taxonomy" id="979970"/>
    <lineage>
        <taxon>Bacteria</taxon>
        <taxon>Pseudomonadati</taxon>
        <taxon>Bacteroidota</taxon>
        <taxon>Bacteroidia</taxon>
        <taxon>Bacteroidales</taxon>
        <taxon>Rikenellaceae</taxon>
        <taxon>Acetobacteroides</taxon>
    </lineage>
</organism>
<evidence type="ECO:0000313" key="5">
    <source>
        <dbReference type="Proteomes" id="UP000294830"/>
    </source>
</evidence>
<dbReference type="PROSITE" id="PS50109">
    <property type="entry name" value="HIS_KIN"/>
    <property type="match status" value="1"/>
</dbReference>
<protein>
    <recommendedName>
        <fullName evidence="2">histidine kinase</fullName>
        <ecNumber evidence="2">2.7.13.3</ecNumber>
    </recommendedName>
</protein>
<dbReference type="Proteomes" id="UP000294830">
    <property type="component" value="Unassembled WGS sequence"/>
</dbReference>
<dbReference type="GO" id="GO:0004673">
    <property type="term" value="F:protein histidine kinase activity"/>
    <property type="evidence" value="ECO:0007669"/>
    <property type="project" value="UniProtKB-EC"/>
</dbReference>
<gene>
    <name evidence="4" type="ORF">CLV25_10710</name>
</gene>
<dbReference type="InterPro" id="IPR005467">
    <property type="entry name" value="His_kinase_dom"/>
</dbReference>
<accession>A0A4R2EGL9</accession>
<dbReference type="AlphaFoldDB" id="A0A4R2EGL9"/>
<dbReference type="SUPFAM" id="SSF55874">
    <property type="entry name" value="ATPase domain of HSP90 chaperone/DNA topoisomerase II/histidine kinase"/>
    <property type="match status" value="1"/>
</dbReference>
<reference evidence="4 5" key="1">
    <citation type="submission" date="2019-03" db="EMBL/GenBank/DDBJ databases">
        <title>Genomic Encyclopedia of Archaeal and Bacterial Type Strains, Phase II (KMG-II): from individual species to whole genera.</title>
        <authorList>
            <person name="Goeker M."/>
        </authorList>
    </citation>
    <scope>NUCLEOTIDE SEQUENCE [LARGE SCALE GENOMIC DNA]</scope>
    <source>
        <strain evidence="4 5">RL-C</strain>
    </source>
</reference>
<name>A0A4R2EGL9_9BACT</name>
<evidence type="ECO:0000256" key="2">
    <source>
        <dbReference type="ARBA" id="ARBA00012438"/>
    </source>
</evidence>
<dbReference type="OrthoDB" id="1046984at2"/>
<sequence length="180" mass="19511">MKDLSLHILDIAQNSTRAQATLVEILIEEDHLKNLISITIKDNGCGMSPSMVKQVEDPFVTSRTTRKVGLGIPLFKQSAVQGGGDLRIVSEVGVGTTIVATFKMDNIDTPPWGDLPGVISMLSSGNPSVDFIYTHISNGEDYTFSTIDVKEILGDTPINEPSIANFLKAMIAENLHEIRG</sequence>